<dbReference type="GO" id="GO:0007160">
    <property type="term" value="P:cell-matrix adhesion"/>
    <property type="evidence" value="ECO:0007669"/>
    <property type="project" value="UniProtKB-ARBA"/>
</dbReference>
<dbReference type="InterPro" id="IPR048285">
    <property type="entry name" value="Integrin_alpha_Ig-like_2"/>
</dbReference>
<dbReference type="PANTHER" id="PTHR23220:SF83">
    <property type="entry name" value="INTEGRIN ALPHA-PS3-RELATED"/>
    <property type="match status" value="1"/>
</dbReference>
<evidence type="ECO:0000256" key="2">
    <source>
        <dbReference type="ARBA" id="ARBA00008054"/>
    </source>
</evidence>
<feature type="repeat" description="FG-GAP" evidence="12">
    <location>
        <begin position="464"/>
        <end position="526"/>
    </location>
</feature>
<keyword evidence="8 13" id="KW-0401">Integrin</keyword>
<evidence type="ECO:0000256" key="6">
    <source>
        <dbReference type="ARBA" id="ARBA00022889"/>
    </source>
</evidence>
<dbReference type="PANTHER" id="PTHR23220">
    <property type="entry name" value="INTEGRIN ALPHA"/>
    <property type="match status" value="1"/>
</dbReference>
<comment type="subcellular location">
    <subcellularLocation>
        <location evidence="1 13">Membrane</location>
        <topology evidence="1 13">Single-pass type I membrane protein</topology>
    </subcellularLocation>
</comment>
<dbReference type="FunFam" id="2.130.10.130:FF:000015">
    <property type="entry name" value="integrin alpha-PS3 isoform X1"/>
    <property type="match status" value="1"/>
</dbReference>
<dbReference type="InterPro" id="IPR013649">
    <property type="entry name" value="Integrin_alpha_Ig-like_1"/>
</dbReference>
<keyword evidence="7 13" id="KW-1133">Transmembrane helix</keyword>
<feature type="transmembrane region" description="Helical" evidence="13">
    <location>
        <begin position="1058"/>
        <end position="1080"/>
    </location>
</feature>
<dbReference type="InterPro" id="IPR018184">
    <property type="entry name" value="Integrin_alpha_C_CS"/>
</dbReference>
<dbReference type="GO" id="GO:0008305">
    <property type="term" value="C:integrin complex"/>
    <property type="evidence" value="ECO:0007669"/>
    <property type="project" value="InterPro"/>
</dbReference>
<feature type="repeat" description="FG-GAP" evidence="12">
    <location>
        <begin position="401"/>
        <end position="457"/>
    </location>
</feature>
<dbReference type="InterPro" id="IPR000413">
    <property type="entry name" value="Integrin_alpha"/>
</dbReference>
<feature type="compositionally biased region" description="Polar residues" evidence="14">
    <location>
        <begin position="463"/>
        <end position="472"/>
    </location>
</feature>
<sequence length="1114" mass="124020">MCRLLNWLLPLLASLQLCPHISVDAFNYSPRANFVIRAPQHLKFQLPQVRSSYFGYTLVMRGTSVFVGAPQAQSTLEAQRNVNETGAIYKCQLATGTCNPYVFDGHGNRNIVNTEYTWDSERRDFQWLGGSMDGGTRDTDKLLVCAPRFIAPSSKDYHMHGICYWVADTLADQPQNVTKISPLRLKADQVREENDFRYYFYILAEQGLSAHVSDDNEQFLIGAPGIYTWRGSVIRYRKVSLVDDPSASRRDTSASAARRKARSGGDYIDYAPEVTYQTDVPNPSHWNQPDDSYFGYAVASGHFDSQDLKRLLYVASAPQANEQSGEAYVFDIRGKTIDKYHVFRGEQFGEYFGYALLAEDLNGDGLTDVVVAAPQHSYEDSHDNGAIYVFLNKGRFNFESKIIRCPLPVTARARFGTTLTRLGDINHDGYNDIAVGAPFAGNGSVFIYLGGQQGLRDQHSQRLDSPQSSESKYGSHMFGHGLSRGSDIDANGFNDFAVGAPNAEALFLYRAYPVVRLQASVRSQNREIKPEQNRVQITACYGLSTTSKASSAQQQEMAMRIVIDGQLKRAKFTQSQSNELSFNATAGTTQQCRVFECEVRYSEKDIFQPIELEMHYELTKKVPDSEQFCETCVAVDPEDAKVYTEKIIFSTGCATDICIADLRLAARDASPSFILGSAKVLRVTYDVSNEGESAYLPQLNVTSSSRLNFAQIPGNCKVSEAVMVCDLNNGRPLGKGDKDSITISFDVSSLAGNQLTISAEVFSTGSEKNPSDNKLQSVIALQQYTEIDASGGQTSAQIDLEHYKNWADITNNYEIKSNGPSTVDGLEIVFHIPVAYRVSGSTATIPIINVSNLTMQATYDAQLVAIELLDQNNTQIIMNTVEVSSSHSHHHTEHVVVSQSGSSGHVHETWMELDSDAVATASMTRKRRDLKALTANREQYARITNIKAHELLSEDFKGKLPVNRTIVFNCRDPEMTICLRAVMRVYNFRPEKPVNLNMRYSVDLNEINAILIDPWEFFAILIDLNVRKEGDLNGSTLAIKRKIDPVVISKHLVKSMPIWIIIVSVLGGLLLLAAITYGMYKMGFFERTKKDELDKLVQQSPVEPEAETLNSGNN</sequence>
<feature type="domain" description="Integrin alpha first immunoglubulin-like" evidence="15">
    <location>
        <begin position="512"/>
        <end position="650"/>
    </location>
</feature>
<dbReference type="PRINTS" id="PR01185">
    <property type="entry name" value="INTEGRINA"/>
</dbReference>
<gene>
    <name evidence="17" type="ORF">KR093_002713</name>
</gene>
<keyword evidence="11" id="KW-0325">Glycoprotein</keyword>
<keyword evidence="18" id="KW-1185">Reference proteome</keyword>
<dbReference type="GO" id="GO:0007157">
    <property type="term" value="P:heterophilic cell-cell adhesion via plasma membrane cell adhesion molecules"/>
    <property type="evidence" value="ECO:0007669"/>
    <property type="project" value="UniProtKB-ARBA"/>
</dbReference>
<dbReference type="GO" id="GO:0009897">
    <property type="term" value="C:external side of plasma membrane"/>
    <property type="evidence" value="ECO:0007669"/>
    <property type="project" value="TreeGrafter"/>
</dbReference>
<comment type="caution">
    <text evidence="17">The sequence shown here is derived from an EMBL/GenBank/DDBJ whole genome shotgun (WGS) entry which is preliminary data.</text>
</comment>
<dbReference type="InterPro" id="IPR013517">
    <property type="entry name" value="FG-GAP"/>
</dbReference>
<feature type="repeat" description="FG-GAP" evidence="12">
    <location>
        <begin position="280"/>
        <end position="337"/>
    </location>
</feature>
<keyword evidence="6 13" id="KW-0130">Cell adhesion</keyword>
<dbReference type="InterPro" id="IPR028994">
    <property type="entry name" value="Integrin_alpha_N"/>
</dbReference>
<feature type="repeat" description="FG-GAP" evidence="12">
    <location>
        <begin position="114"/>
        <end position="175"/>
    </location>
</feature>
<evidence type="ECO:0000256" key="14">
    <source>
        <dbReference type="SAM" id="MobiDB-lite"/>
    </source>
</evidence>
<dbReference type="FunFam" id="1.20.5.930:FF:000005">
    <property type="entry name" value="Integrin, alpha 10"/>
    <property type="match status" value="1"/>
</dbReference>
<dbReference type="GO" id="GO:0048513">
    <property type="term" value="P:animal organ development"/>
    <property type="evidence" value="ECO:0007669"/>
    <property type="project" value="UniProtKB-ARBA"/>
</dbReference>
<dbReference type="InterPro" id="IPR032695">
    <property type="entry name" value="Integrin_dom_sf"/>
</dbReference>
<evidence type="ECO:0000256" key="7">
    <source>
        <dbReference type="ARBA" id="ARBA00022989"/>
    </source>
</evidence>
<evidence type="ECO:0000259" key="16">
    <source>
        <dbReference type="Pfam" id="PF20805"/>
    </source>
</evidence>
<keyword evidence="4 13" id="KW-0732">Signal</keyword>
<keyword evidence="9 13" id="KW-0472">Membrane</keyword>
<feature type="repeat" description="FG-GAP" evidence="12">
    <location>
        <begin position="40"/>
        <end position="100"/>
    </location>
</feature>
<dbReference type="PROSITE" id="PS51470">
    <property type="entry name" value="FG_GAP"/>
    <property type="match status" value="6"/>
</dbReference>
<evidence type="ECO:0008006" key="19">
    <source>
        <dbReference type="Google" id="ProtNLM"/>
    </source>
</evidence>
<dbReference type="Proteomes" id="UP001200034">
    <property type="component" value="Unassembled WGS sequence"/>
</dbReference>
<dbReference type="Gene3D" id="1.20.5.930">
    <property type="entry name" value="Bicelle-embedded integrin alpha(iib) transmembrane segment"/>
    <property type="match status" value="1"/>
</dbReference>
<evidence type="ECO:0000256" key="1">
    <source>
        <dbReference type="ARBA" id="ARBA00004479"/>
    </source>
</evidence>
<dbReference type="GO" id="GO:0001555">
    <property type="term" value="P:oocyte growth"/>
    <property type="evidence" value="ECO:0007669"/>
    <property type="project" value="UniProtKB-ARBA"/>
</dbReference>
<dbReference type="GO" id="GO:0007229">
    <property type="term" value="P:integrin-mediated signaling pathway"/>
    <property type="evidence" value="ECO:0007669"/>
    <property type="project" value="UniProtKB-KW"/>
</dbReference>
<dbReference type="Gene3D" id="2.130.10.130">
    <property type="entry name" value="Integrin alpha, N-terminal"/>
    <property type="match status" value="1"/>
</dbReference>
<protein>
    <recommendedName>
        <fullName evidence="19">Integrin alpha-PS3</fullName>
    </recommendedName>
</protein>
<evidence type="ECO:0000256" key="10">
    <source>
        <dbReference type="ARBA" id="ARBA00023170"/>
    </source>
</evidence>
<evidence type="ECO:0000256" key="13">
    <source>
        <dbReference type="RuleBase" id="RU003762"/>
    </source>
</evidence>
<feature type="chain" id="PRO_5041778623" description="Integrin alpha-PS3" evidence="13">
    <location>
        <begin position="26"/>
        <end position="1114"/>
    </location>
</feature>
<evidence type="ECO:0000256" key="8">
    <source>
        <dbReference type="ARBA" id="ARBA00023037"/>
    </source>
</evidence>
<dbReference type="SMART" id="SM00191">
    <property type="entry name" value="Int_alpha"/>
    <property type="match status" value="5"/>
</dbReference>
<dbReference type="InterPro" id="IPR013519">
    <property type="entry name" value="Int_alpha_beta-p"/>
</dbReference>
<feature type="signal peptide" evidence="13">
    <location>
        <begin position="1"/>
        <end position="25"/>
    </location>
</feature>
<dbReference type="EMBL" id="JAJJHW010002585">
    <property type="protein sequence ID" value="KAH8370236.1"/>
    <property type="molecule type" value="Genomic_DNA"/>
</dbReference>
<evidence type="ECO:0000256" key="11">
    <source>
        <dbReference type="ARBA" id="ARBA00023180"/>
    </source>
</evidence>
<dbReference type="SUPFAM" id="SSF69318">
    <property type="entry name" value="Integrin alpha N-terminal domain"/>
    <property type="match status" value="1"/>
</dbReference>
<keyword evidence="5" id="KW-0677">Repeat</keyword>
<evidence type="ECO:0000256" key="4">
    <source>
        <dbReference type="ARBA" id="ARBA00022729"/>
    </source>
</evidence>
<dbReference type="Pfam" id="PF01839">
    <property type="entry name" value="FG-GAP"/>
    <property type="match status" value="2"/>
</dbReference>
<evidence type="ECO:0000256" key="12">
    <source>
        <dbReference type="PROSITE-ProRule" id="PRU00803"/>
    </source>
</evidence>
<dbReference type="Gene3D" id="2.60.40.1460">
    <property type="entry name" value="Integrin domains. Chain A, domain 2"/>
    <property type="match status" value="1"/>
</dbReference>
<reference evidence="17" key="1">
    <citation type="journal article" date="2021" name="Mol. Ecol. Resour.">
        <title>Phylogenomic analyses of the genus Drosophila reveals genomic signals of climate adaptation.</title>
        <authorList>
            <person name="Li F."/>
            <person name="Rane R.V."/>
            <person name="Luria V."/>
            <person name="Xiong Z."/>
            <person name="Chen J."/>
            <person name="Li Z."/>
            <person name="Catullo R.A."/>
            <person name="Griffin P.C."/>
            <person name="Schiffer M."/>
            <person name="Pearce S."/>
            <person name="Lee S.F."/>
            <person name="McElroy K."/>
            <person name="Stocker A."/>
            <person name="Shirriffs J."/>
            <person name="Cockerell F."/>
            <person name="Coppin C."/>
            <person name="Sgro C.M."/>
            <person name="Karger A."/>
            <person name="Cain J.W."/>
            <person name="Weber J.A."/>
            <person name="Santpere G."/>
            <person name="Kirschner M.W."/>
            <person name="Hoffmann A.A."/>
            <person name="Oakeshott J.G."/>
            <person name="Zhang G."/>
        </authorList>
    </citation>
    <scope>NUCLEOTIDE SEQUENCE</scope>
    <source>
        <strain evidence="17">BGI-SZ-2011g</strain>
    </source>
</reference>
<feature type="region of interest" description="Disordered" evidence="14">
    <location>
        <begin position="457"/>
        <end position="476"/>
    </location>
</feature>
<proteinExistence type="inferred from homology"/>
<dbReference type="PROSITE" id="PS00242">
    <property type="entry name" value="INTEGRIN_ALPHA"/>
    <property type="match status" value="1"/>
</dbReference>
<evidence type="ECO:0000259" key="15">
    <source>
        <dbReference type="Pfam" id="PF08441"/>
    </source>
</evidence>
<evidence type="ECO:0000256" key="5">
    <source>
        <dbReference type="ARBA" id="ARBA00022737"/>
    </source>
</evidence>
<feature type="repeat" description="FG-GAP" evidence="12">
    <location>
        <begin position="338"/>
        <end position="399"/>
    </location>
</feature>
<dbReference type="GO" id="GO:0005178">
    <property type="term" value="F:integrin binding"/>
    <property type="evidence" value="ECO:0007669"/>
    <property type="project" value="TreeGrafter"/>
</dbReference>
<dbReference type="Pfam" id="PF08441">
    <property type="entry name" value="Integrin_A_Ig_1"/>
    <property type="match status" value="1"/>
</dbReference>
<feature type="domain" description="Integrin alpha second immunoglobulin-like" evidence="16">
    <location>
        <begin position="653"/>
        <end position="776"/>
    </location>
</feature>
<evidence type="ECO:0000256" key="3">
    <source>
        <dbReference type="ARBA" id="ARBA00022692"/>
    </source>
</evidence>
<evidence type="ECO:0000313" key="18">
    <source>
        <dbReference type="Proteomes" id="UP001200034"/>
    </source>
</evidence>
<dbReference type="Gene3D" id="2.60.40.1510">
    <property type="entry name" value="ntegrin, alpha v. Chain A, domain 3"/>
    <property type="match status" value="1"/>
</dbReference>
<dbReference type="Pfam" id="PF20805">
    <property type="entry name" value="Integrin_A_Ig_2"/>
    <property type="match status" value="1"/>
</dbReference>
<organism evidence="17 18">
    <name type="scientific">Drosophila rubida</name>
    <dbReference type="NCBI Taxonomy" id="30044"/>
    <lineage>
        <taxon>Eukaryota</taxon>
        <taxon>Metazoa</taxon>
        <taxon>Ecdysozoa</taxon>
        <taxon>Arthropoda</taxon>
        <taxon>Hexapoda</taxon>
        <taxon>Insecta</taxon>
        <taxon>Pterygota</taxon>
        <taxon>Neoptera</taxon>
        <taxon>Endopterygota</taxon>
        <taxon>Diptera</taxon>
        <taxon>Brachycera</taxon>
        <taxon>Muscomorpha</taxon>
        <taxon>Ephydroidea</taxon>
        <taxon>Drosophilidae</taxon>
        <taxon>Drosophila</taxon>
    </lineage>
</organism>
<dbReference type="AlphaFoldDB" id="A0AAD4PKL1"/>
<evidence type="ECO:0000313" key="17">
    <source>
        <dbReference type="EMBL" id="KAH8370236.1"/>
    </source>
</evidence>
<keyword evidence="3 13" id="KW-0812">Transmembrane</keyword>
<dbReference type="SUPFAM" id="SSF69179">
    <property type="entry name" value="Integrin domains"/>
    <property type="match status" value="2"/>
</dbReference>
<accession>A0AAD4PKL1</accession>
<evidence type="ECO:0000256" key="9">
    <source>
        <dbReference type="ARBA" id="ARBA00023136"/>
    </source>
</evidence>
<name>A0AAD4PKL1_9MUSC</name>
<comment type="similarity">
    <text evidence="2 13">Belongs to the integrin alpha chain family.</text>
</comment>
<keyword evidence="10 13" id="KW-0675">Receptor</keyword>
<dbReference type="GO" id="GO:0033627">
    <property type="term" value="P:cell adhesion mediated by integrin"/>
    <property type="evidence" value="ECO:0007669"/>
    <property type="project" value="TreeGrafter"/>
</dbReference>